<feature type="domain" description="DyP dimeric alpha+beta barrel" evidence="10">
    <location>
        <begin position="9"/>
        <end position="196"/>
    </location>
</feature>
<organism evidence="11 12">
    <name type="scientific">Cladosporium halotolerans</name>
    <dbReference type="NCBI Taxonomy" id="1052096"/>
    <lineage>
        <taxon>Eukaryota</taxon>
        <taxon>Fungi</taxon>
        <taxon>Dikarya</taxon>
        <taxon>Ascomycota</taxon>
        <taxon>Pezizomycotina</taxon>
        <taxon>Dothideomycetes</taxon>
        <taxon>Dothideomycetidae</taxon>
        <taxon>Cladosporiales</taxon>
        <taxon>Cladosporiaceae</taxon>
        <taxon>Cladosporium</taxon>
    </lineage>
</organism>
<dbReference type="GeneID" id="96003457"/>
<dbReference type="PANTHER" id="PTHR30521">
    <property type="entry name" value="DEFERROCHELATASE/PEROXIDASE"/>
    <property type="match status" value="1"/>
</dbReference>
<evidence type="ECO:0000256" key="4">
    <source>
        <dbReference type="ARBA" id="ARBA00022723"/>
    </source>
</evidence>
<feature type="domain" description="Dyp-type peroxidase C-terminal" evidence="9">
    <location>
        <begin position="223"/>
        <end position="400"/>
    </location>
</feature>
<evidence type="ECO:0000256" key="3">
    <source>
        <dbReference type="ARBA" id="ARBA00022617"/>
    </source>
</evidence>
<dbReference type="Proteomes" id="UP000803884">
    <property type="component" value="Unassembled WGS sequence"/>
</dbReference>
<keyword evidence="6" id="KW-0560">Oxidoreductase</keyword>
<evidence type="ECO:0000259" key="9">
    <source>
        <dbReference type="Pfam" id="PF20628"/>
    </source>
</evidence>
<evidence type="ECO:0000256" key="7">
    <source>
        <dbReference type="ARBA" id="ARBA00023004"/>
    </source>
</evidence>
<dbReference type="EMBL" id="JAAQHG020000005">
    <property type="protein sequence ID" value="KAL1589198.1"/>
    <property type="molecule type" value="Genomic_DNA"/>
</dbReference>
<proteinExistence type="inferred from homology"/>
<keyword evidence="4" id="KW-0479">Metal-binding</keyword>
<keyword evidence="5" id="KW-0732">Signal</keyword>
<accession>A0AB34KWR5</accession>
<sequence length="479" mass="52098">MAPALDFNNIQGDILLDGLPKRVESFFFFQIVDGRVKDFCRSLKQVANEISHVDNTAQLRQEISDHKAARKDGSLVEMAGANIAFSWKGLQKMSTVLAKDIGSPGEKDFQDGMKAHAVGNEANPSIIGDPIKPGTNEPDWEQPFMKPEVLHGVILVTGNDDAHVKQKLDSIKKLFQFGTASASVKELVTISGKVRPEPNKGHEHFGFNDGISQPAIDGVDKAPQGQDTIDQGVILCNRGSNAGQHPAWMTDGSFLAFRKLQQNVPEFNKFLVDASNSLGTWSGQLGARLIGRWPSGCPVQSSPDFDDKGIAADPNRNNDFHFDRASQVACPLAAHIRKTNPREDLGPRGPNGVVNQFRILRRGIPYGNEVSADPNGKRGLLFVCYQSTISKGFAFLQGQWANDRDFLSPGTGFDAVLGQLSKSEQVDVTGMFPQDAKRAVKLNAVNAFVVPKGGEYFFSPSMGALRGILAEVKEAKAEL</sequence>
<evidence type="ECO:0000256" key="6">
    <source>
        <dbReference type="ARBA" id="ARBA00023002"/>
    </source>
</evidence>
<dbReference type="GO" id="GO:0004601">
    <property type="term" value="F:peroxidase activity"/>
    <property type="evidence" value="ECO:0007669"/>
    <property type="project" value="UniProtKB-KW"/>
</dbReference>
<protein>
    <recommendedName>
        <fullName evidence="13">Dyp-type peroxidase</fullName>
    </recommendedName>
</protein>
<comment type="similarity">
    <text evidence="8">Belongs to the DyP-type peroxidase family.</text>
</comment>
<dbReference type="Pfam" id="PF20628">
    <property type="entry name" value="Dyp_perox_C"/>
    <property type="match status" value="1"/>
</dbReference>
<evidence type="ECO:0000256" key="5">
    <source>
        <dbReference type="ARBA" id="ARBA00022729"/>
    </source>
</evidence>
<dbReference type="PANTHER" id="PTHR30521:SF4">
    <property type="entry name" value="DEFERROCHELATASE"/>
    <property type="match status" value="1"/>
</dbReference>
<dbReference type="RefSeq" id="XP_069232303.1">
    <property type="nucleotide sequence ID" value="XM_069370619.1"/>
</dbReference>
<evidence type="ECO:0000313" key="11">
    <source>
        <dbReference type="EMBL" id="KAL1589198.1"/>
    </source>
</evidence>
<dbReference type="InterPro" id="IPR011008">
    <property type="entry name" value="Dimeric_a/b-barrel"/>
</dbReference>
<dbReference type="GO" id="GO:0046872">
    <property type="term" value="F:metal ion binding"/>
    <property type="evidence" value="ECO:0007669"/>
    <property type="project" value="UniProtKB-KW"/>
</dbReference>
<dbReference type="PROSITE" id="PS51404">
    <property type="entry name" value="DYP_PEROXIDASE"/>
    <property type="match status" value="1"/>
</dbReference>
<dbReference type="GO" id="GO:0005829">
    <property type="term" value="C:cytosol"/>
    <property type="evidence" value="ECO:0007669"/>
    <property type="project" value="TreeGrafter"/>
</dbReference>
<dbReference type="InterPro" id="IPR048328">
    <property type="entry name" value="Dyp_perox_C"/>
</dbReference>
<reference evidence="11 12" key="1">
    <citation type="journal article" date="2020" name="Microbiol. Resour. Announc.">
        <title>Draft Genome Sequence of a Cladosporium Species Isolated from the Mesophotic Ascidian Didemnum maculosum.</title>
        <authorList>
            <person name="Gioti A."/>
            <person name="Siaperas R."/>
            <person name="Nikolaivits E."/>
            <person name="Le Goff G."/>
            <person name="Ouazzani J."/>
            <person name="Kotoulas G."/>
            <person name="Topakas E."/>
        </authorList>
    </citation>
    <scope>NUCLEOTIDE SEQUENCE [LARGE SCALE GENOMIC DNA]</scope>
    <source>
        <strain evidence="11 12">TM138-S3</strain>
    </source>
</reference>
<dbReference type="NCBIfam" id="TIGR01413">
    <property type="entry name" value="Dyp_perox_fam"/>
    <property type="match status" value="1"/>
</dbReference>
<evidence type="ECO:0000256" key="8">
    <source>
        <dbReference type="ARBA" id="ARBA00025737"/>
    </source>
</evidence>
<dbReference type="GO" id="GO:0020037">
    <property type="term" value="F:heme binding"/>
    <property type="evidence" value="ECO:0007669"/>
    <property type="project" value="InterPro"/>
</dbReference>
<dbReference type="AlphaFoldDB" id="A0AB34KWR5"/>
<dbReference type="InterPro" id="IPR049509">
    <property type="entry name" value="DyP_N"/>
</dbReference>
<comment type="cofactor">
    <cofactor evidence="1">
        <name>heme b</name>
        <dbReference type="ChEBI" id="CHEBI:60344"/>
    </cofactor>
</comment>
<dbReference type="SUPFAM" id="SSF54909">
    <property type="entry name" value="Dimeric alpha+beta barrel"/>
    <property type="match status" value="1"/>
</dbReference>
<keyword evidence="3" id="KW-0349">Heme</keyword>
<gene>
    <name evidence="11" type="ORF">WHR41_02013</name>
</gene>
<dbReference type="InterPro" id="IPR006314">
    <property type="entry name" value="Dyp_peroxidase"/>
</dbReference>
<keyword evidence="2" id="KW-0575">Peroxidase</keyword>
<name>A0AB34KWR5_9PEZI</name>
<evidence type="ECO:0000256" key="2">
    <source>
        <dbReference type="ARBA" id="ARBA00022559"/>
    </source>
</evidence>
<keyword evidence="7" id="KW-0408">Iron</keyword>
<evidence type="ECO:0000256" key="1">
    <source>
        <dbReference type="ARBA" id="ARBA00001970"/>
    </source>
</evidence>
<comment type="caution">
    <text evidence="11">The sequence shown here is derived from an EMBL/GenBank/DDBJ whole genome shotgun (WGS) entry which is preliminary data.</text>
</comment>
<evidence type="ECO:0008006" key="13">
    <source>
        <dbReference type="Google" id="ProtNLM"/>
    </source>
</evidence>
<evidence type="ECO:0000313" key="12">
    <source>
        <dbReference type="Proteomes" id="UP000803884"/>
    </source>
</evidence>
<keyword evidence="12" id="KW-1185">Reference proteome</keyword>
<dbReference type="Pfam" id="PF21105">
    <property type="entry name" value="DyP_N"/>
    <property type="match status" value="1"/>
</dbReference>
<evidence type="ECO:0000259" key="10">
    <source>
        <dbReference type="Pfam" id="PF21105"/>
    </source>
</evidence>